<comment type="subcellular location">
    <subcellularLocation>
        <location evidence="1">Cell membrane</location>
        <topology evidence="1">Multi-pass membrane protein</topology>
    </subcellularLocation>
</comment>
<evidence type="ECO:0000256" key="6">
    <source>
        <dbReference type="ARBA" id="ARBA00022692"/>
    </source>
</evidence>
<dbReference type="AlphaFoldDB" id="A0A1G2R0U7"/>
<feature type="transmembrane region" description="Helical" evidence="10">
    <location>
        <begin position="67"/>
        <end position="94"/>
    </location>
</feature>
<keyword evidence="4" id="KW-1003">Cell membrane</keyword>
<sequence>MNYLVFLLFGLVPSLIWLAFYLRKDAHPEPNSMIRKVFFWGMLATLPAIALELTLRSLFSLLPLPPAIILVLYIFLGVALVEELFKFLVVRVFVYKNRALDEPLDLMLYMIIAALGFAAFENILILFGLGPASPFSNIAALTLARLVGATFLHALTSGTLGYFLARSFFDPAKKHGYLVFGLFLAILLHGFFNFYILEMEGVQKLLVPGVILAGLAIFVSTGFRQLKRITASKQ</sequence>
<feature type="transmembrane region" description="Helical" evidence="10">
    <location>
        <begin position="34"/>
        <end position="55"/>
    </location>
</feature>
<dbReference type="GO" id="GO:0005886">
    <property type="term" value="C:plasma membrane"/>
    <property type="evidence" value="ECO:0007669"/>
    <property type="project" value="UniProtKB-SubCell"/>
</dbReference>
<keyword evidence="9 10" id="KW-0472">Membrane</keyword>
<protein>
    <recommendedName>
        <fullName evidence="3">Protease PrsW</fullName>
    </recommendedName>
</protein>
<evidence type="ECO:0000256" key="7">
    <source>
        <dbReference type="ARBA" id="ARBA00022801"/>
    </source>
</evidence>
<accession>A0A1G2R0U7</accession>
<dbReference type="STRING" id="1802448.A2672_01335"/>
<dbReference type="GO" id="GO:0008233">
    <property type="term" value="F:peptidase activity"/>
    <property type="evidence" value="ECO:0007669"/>
    <property type="project" value="UniProtKB-KW"/>
</dbReference>
<feature type="transmembrane region" description="Helical" evidence="10">
    <location>
        <begin position="6"/>
        <end position="22"/>
    </location>
</feature>
<comment type="caution">
    <text evidence="11">The sequence shown here is derived from an EMBL/GenBank/DDBJ whole genome shotgun (WGS) entry which is preliminary data.</text>
</comment>
<proteinExistence type="inferred from homology"/>
<gene>
    <name evidence="11" type="ORF">A2672_01335</name>
</gene>
<keyword evidence="7" id="KW-0378">Hydrolase</keyword>
<dbReference type="Proteomes" id="UP000178065">
    <property type="component" value="Unassembled WGS sequence"/>
</dbReference>
<dbReference type="PANTHER" id="PTHR36844:SF1">
    <property type="entry name" value="PROTEASE PRSW"/>
    <property type="match status" value="1"/>
</dbReference>
<feature type="transmembrane region" description="Helical" evidence="10">
    <location>
        <begin position="177"/>
        <end position="196"/>
    </location>
</feature>
<dbReference type="PIRSF" id="PIRSF016933">
    <property type="entry name" value="PrsW"/>
    <property type="match status" value="1"/>
</dbReference>
<keyword evidence="5" id="KW-0645">Protease</keyword>
<reference evidence="11 12" key="1">
    <citation type="journal article" date="2016" name="Nat. Commun.">
        <title>Thousands of microbial genomes shed light on interconnected biogeochemical processes in an aquifer system.</title>
        <authorList>
            <person name="Anantharaman K."/>
            <person name="Brown C.T."/>
            <person name="Hug L.A."/>
            <person name="Sharon I."/>
            <person name="Castelle C.J."/>
            <person name="Probst A.J."/>
            <person name="Thomas B.C."/>
            <person name="Singh A."/>
            <person name="Wilkins M.J."/>
            <person name="Karaoz U."/>
            <person name="Brodie E.L."/>
            <person name="Williams K.H."/>
            <person name="Hubbard S.S."/>
            <person name="Banfield J.F."/>
        </authorList>
    </citation>
    <scope>NUCLEOTIDE SEQUENCE [LARGE SCALE GENOMIC DNA]</scope>
</reference>
<comment type="similarity">
    <text evidence="2">Belongs to the protease PrsW family.</text>
</comment>
<dbReference type="InterPro" id="IPR023596">
    <property type="entry name" value="Peptidase_PrsW_arch/bac"/>
</dbReference>
<dbReference type="GO" id="GO:0006508">
    <property type="term" value="P:proteolysis"/>
    <property type="evidence" value="ECO:0007669"/>
    <property type="project" value="UniProtKB-KW"/>
</dbReference>
<evidence type="ECO:0000256" key="3">
    <source>
        <dbReference type="ARBA" id="ARBA00018997"/>
    </source>
</evidence>
<feature type="transmembrane region" description="Helical" evidence="10">
    <location>
        <begin position="202"/>
        <end position="223"/>
    </location>
</feature>
<evidence type="ECO:0000256" key="2">
    <source>
        <dbReference type="ARBA" id="ARBA00009165"/>
    </source>
</evidence>
<evidence type="ECO:0000256" key="5">
    <source>
        <dbReference type="ARBA" id="ARBA00022670"/>
    </source>
</evidence>
<organism evidence="11 12">
    <name type="scientific">Candidatus Wildermuthbacteria bacterium RIFCSPHIGHO2_01_FULL_49_22b</name>
    <dbReference type="NCBI Taxonomy" id="1802448"/>
    <lineage>
        <taxon>Bacteria</taxon>
        <taxon>Candidatus Wildermuthiibacteriota</taxon>
    </lineage>
</organism>
<dbReference type="Pfam" id="PF13367">
    <property type="entry name" value="PrsW-protease"/>
    <property type="match status" value="1"/>
</dbReference>
<evidence type="ECO:0000256" key="9">
    <source>
        <dbReference type="ARBA" id="ARBA00023136"/>
    </source>
</evidence>
<evidence type="ECO:0000256" key="10">
    <source>
        <dbReference type="SAM" id="Phobius"/>
    </source>
</evidence>
<evidence type="ECO:0000313" key="12">
    <source>
        <dbReference type="Proteomes" id="UP000178065"/>
    </source>
</evidence>
<feature type="transmembrane region" description="Helical" evidence="10">
    <location>
        <begin position="142"/>
        <end position="165"/>
    </location>
</feature>
<keyword evidence="6 10" id="KW-0812">Transmembrane</keyword>
<evidence type="ECO:0000256" key="1">
    <source>
        <dbReference type="ARBA" id="ARBA00004651"/>
    </source>
</evidence>
<evidence type="ECO:0000256" key="4">
    <source>
        <dbReference type="ARBA" id="ARBA00022475"/>
    </source>
</evidence>
<feature type="transmembrane region" description="Helical" evidence="10">
    <location>
        <begin position="106"/>
        <end position="130"/>
    </location>
</feature>
<dbReference type="InterPro" id="IPR026898">
    <property type="entry name" value="PrsW"/>
</dbReference>
<evidence type="ECO:0000256" key="8">
    <source>
        <dbReference type="ARBA" id="ARBA00022989"/>
    </source>
</evidence>
<name>A0A1G2R0U7_9BACT</name>
<keyword evidence="8 10" id="KW-1133">Transmembrane helix</keyword>
<dbReference type="EMBL" id="MHTT01000002">
    <property type="protein sequence ID" value="OHA66476.1"/>
    <property type="molecule type" value="Genomic_DNA"/>
</dbReference>
<dbReference type="PANTHER" id="PTHR36844">
    <property type="entry name" value="PROTEASE PRSW"/>
    <property type="match status" value="1"/>
</dbReference>
<evidence type="ECO:0000313" key="11">
    <source>
        <dbReference type="EMBL" id="OHA66476.1"/>
    </source>
</evidence>